<dbReference type="InterPro" id="IPR009057">
    <property type="entry name" value="Homeodomain-like_sf"/>
</dbReference>
<dbReference type="SUPFAM" id="SSF46689">
    <property type="entry name" value="Homeodomain-like"/>
    <property type="match status" value="1"/>
</dbReference>
<dbReference type="FunFam" id="3.40.50.300:FF:000006">
    <property type="entry name" value="DNA-binding transcriptional regulator NtrC"/>
    <property type="match status" value="1"/>
</dbReference>
<evidence type="ECO:0000259" key="5">
    <source>
        <dbReference type="PROSITE" id="PS50110"/>
    </source>
</evidence>
<keyword evidence="2" id="KW-0067">ATP-binding</keyword>
<dbReference type="InterPro" id="IPR001789">
    <property type="entry name" value="Sig_transdc_resp-reg_receiver"/>
</dbReference>
<dbReference type="GO" id="GO:0005524">
    <property type="term" value="F:ATP binding"/>
    <property type="evidence" value="ECO:0007669"/>
    <property type="project" value="UniProtKB-KW"/>
</dbReference>
<dbReference type="SUPFAM" id="SSF52172">
    <property type="entry name" value="CheY-like"/>
    <property type="match status" value="1"/>
</dbReference>
<dbReference type="Proteomes" id="UP000182101">
    <property type="component" value="Plasmid pAMCP48-600"/>
</dbReference>
<evidence type="ECO:0000313" key="7">
    <source>
        <dbReference type="Proteomes" id="UP000182101"/>
    </source>
</evidence>
<dbReference type="Pfam" id="PF00072">
    <property type="entry name" value="Response_reg"/>
    <property type="match status" value="1"/>
</dbReference>
<dbReference type="InterPro" id="IPR003593">
    <property type="entry name" value="AAA+_ATPase"/>
</dbReference>
<dbReference type="InterPro" id="IPR025943">
    <property type="entry name" value="Sigma_54_int_dom_ATP-bd_2"/>
</dbReference>
<dbReference type="RefSeq" id="WP_071961016.1">
    <property type="nucleotide sequence ID" value="NZ_CP018025.1"/>
</dbReference>
<dbReference type="CDD" id="cd00009">
    <property type="entry name" value="AAA"/>
    <property type="match status" value="1"/>
</dbReference>
<proteinExistence type="predicted"/>
<dbReference type="InterPro" id="IPR058031">
    <property type="entry name" value="AAA_lid_NorR"/>
</dbReference>
<protein>
    <recommendedName>
        <fullName evidence="8">Fis family transcriptional regulator</fullName>
    </recommendedName>
</protein>
<dbReference type="GO" id="GO:0006355">
    <property type="term" value="P:regulation of DNA-templated transcription"/>
    <property type="evidence" value="ECO:0007669"/>
    <property type="project" value="InterPro"/>
</dbReference>
<dbReference type="Gene3D" id="3.40.50.300">
    <property type="entry name" value="P-loop containing nucleotide triphosphate hydrolases"/>
    <property type="match status" value="1"/>
</dbReference>
<dbReference type="Pfam" id="PF00158">
    <property type="entry name" value="Sigma54_activat"/>
    <property type="match status" value="1"/>
</dbReference>
<feature type="modified residue" description="4-aspartylphosphate" evidence="3">
    <location>
        <position position="49"/>
    </location>
</feature>
<evidence type="ECO:0000256" key="2">
    <source>
        <dbReference type="ARBA" id="ARBA00022840"/>
    </source>
</evidence>
<reference evidence="6 7" key="1">
    <citation type="submission" date="2016-11" db="EMBL/GenBank/DDBJ databases">
        <title>Networking in microbes: conjugative elements and plasmids in the genus Alteromonas.</title>
        <authorList>
            <person name="Lopez-Perez M."/>
            <person name="Ramon-Marco N."/>
            <person name="Rodriguez-Valera F."/>
        </authorList>
    </citation>
    <scope>NUCLEOTIDE SEQUENCE [LARGE SCALE GENOMIC DNA]</scope>
    <source>
        <strain evidence="6 7">CP48</strain>
        <plasmid evidence="7">pamcp48-600</plasmid>
    </source>
</reference>
<sequence length="465" mass="52144">MKLLVIEDEAGIRNQYKWGLKGYDIFLAKDADEAIEHLKEQAPELVLLDLGLPPDPDNATIGLKLLSDIKVSHPEIRVIVLTGSEQRDHAREAIRLGASSYLQKGIDIEEVQTALDQAALVVELASETKAIQEASFESNTTLLGNSPKMMESLRLMARIARSDISTLLNGESGTGKELFAQNLHSLSGRKGDIIAINCASIPGELLESELFGHERGAFTGAVKAKKGKVELANGGTLFLDEIGDMPLDLQSKMLRFLQERKIERVGGSKQIDVDVRIVCATHRDLKKMTKQKTFREDLYFRLAEFELKIPPLRERERDVILLAEYMLSVVRDTERDITAKSFGDDAISAMLHHNWTGNIRELQSRVRRAGLLCDGEVIGAIHLDLPFKDSMLYAPKSWLYGSQAEDDAKLDEMEEDFFSRIIFERYRKFGFNISMTAASLGVSRPTFYAKAKRYGLKIETPISQR</sequence>
<evidence type="ECO:0008006" key="8">
    <source>
        <dbReference type="Google" id="ProtNLM"/>
    </source>
</evidence>
<evidence type="ECO:0000256" key="1">
    <source>
        <dbReference type="ARBA" id="ARBA00022741"/>
    </source>
</evidence>
<keyword evidence="6" id="KW-0614">Plasmid</keyword>
<evidence type="ECO:0000256" key="3">
    <source>
        <dbReference type="PROSITE-ProRule" id="PRU00169"/>
    </source>
</evidence>
<dbReference type="PANTHER" id="PTHR32071">
    <property type="entry name" value="TRANSCRIPTIONAL REGULATORY PROTEIN"/>
    <property type="match status" value="1"/>
</dbReference>
<feature type="domain" description="Sigma-54 factor interaction" evidence="4">
    <location>
        <begin position="142"/>
        <end position="371"/>
    </location>
</feature>
<dbReference type="PANTHER" id="PTHR32071:SF113">
    <property type="entry name" value="ALGINATE BIOSYNTHESIS TRANSCRIPTIONAL REGULATORY PROTEIN ALGB"/>
    <property type="match status" value="1"/>
</dbReference>
<organism evidence="6 7">
    <name type="scientific">Alteromonas mediterranea</name>
    <dbReference type="NCBI Taxonomy" id="314275"/>
    <lineage>
        <taxon>Bacteria</taxon>
        <taxon>Pseudomonadati</taxon>
        <taxon>Pseudomonadota</taxon>
        <taxon>Gammaproteobacteria</taxon>
        <taxon>Alteromonadales</taxon>
        <taxon>Alteromonadaceae</taxon>
        <taxon>Alteromonas/Salinimonas group</taxon>
        <taxon>Alteromonas</taxon>
    </lineage>
</organism>
<evidence type="ECO:0000259" key="4">
    <source>
        <dbReference type="PROSITE" id="PS50045"/>
    </source>
</evidence>
<keyword evidence="1" id="KW-0547">Nucleotide-binding</keyword>
<evidence type="ECO:0000313" key="6">
    <source>
        <dbReference type="EMBL" id="APD92400.1"/>
    </source>
</evidence>
<dbReference type="Gene3D" id="1.10.10.60">
    <property type="entry name" value="Homeodomain-like"/>
    <property type="match status" value="1"/>
</dbReference>
<dbReference type="Gene3D" id="3.40.50.2300">
    <property type="match status" value="1"/>
</dbReference>
<dbReference type="InterPro" id="IPR027417">
    <property type="entry name" value="P-loop_NTPase"/>
</dbReference>
<dbReference type="PROSITE" id="PS50045">
    <property type="entry name" value="SIGMA54_INTERACT_4"/>
    <property type="match status" value="1"/>
</dbReference>
<dbReference type="PROSITE" id="PS50110">
    <property type="entry name" value="RESPONSE_REGULATORY"/>
    <property type="match status" value="1"/>
</dbReference>
<dbReference type="Gene3D" id="1.10.8.60">
    <property type="match status" value="1"/>
</dbReference>
<dbReference type="PROSITE" id="PS00676">
    <property type="entry name" value="SIGMA54_INTERACT_2"/>
    <property type="match status" value="1"/>
</dbReference>
<dbReference type="SUPFAM" id="SSF52540">
    <property type="entry name" value="P-loop containing nucleoside triphosphate hydrolases"/>
    <property type="match status" value="1"/>
</dbReference>
<accession>A0AAC9NT13</accession>
<gene>
    <name evidence="6" type="ORF">BM524_21095</name>
</gene>
<dbReference type="SMART" id="SM00448">
    <property type="entry name" value="REC"/>
    <property type="match status" value="1"/>
</dbReference>
<dbReference type="EMBL" id="CP018025">
    <property type="protein sequence ID" value="APD92400.1"/>
    <property type="molecule type" value="Genomic_DNA"/>
</dbReference>
<dbReference type="AlphaFoldDB" id="A0AAC9NT13"/>
<dbReference type="Pfam" id="PF25601">
    <property type="entry name" value="AAA_lid_14"/>
    <property type="match status" value="1"/>
</dbReference>
<geneLocation type="plasmid" evidence="7">
    <name>pamcp48-600</name>
</geneLocation>
<name>A0AAC9NT13_9ALTE</name>
<dbReference type="SMART" id="SM00382">
    <property type="entry name" value="AAA"/>
    <property type="match status" value="1"/>
</dbReference>
<keyword evidence="3" id="KW-0597">Phosphoprotein</keyword>
<dbReference type="GO" id="GO:0000160">
    <property type="term" value="P:phosphorelay signal transduction system"/>
    <property type="evidence" value="ECO:0007669"/>
    <property type="project" value="InterPro"/>
</dbReference>
<dbReference type="InterPro" id="IPR011006">
    <property type="entry name" value="CheY-like_superfamily"/>
</dbReference>
<dbReference type="CDD" id="cd00156">
    <property type="entry name" value="REC"/>
    <property type="match status" value="1"/>
</dbReference>
<feature type="domain" description="Response regulatory" evidence="5">
    <location>
        <begin position="2"/>
        <end position="119"/>
    </location>
</feature>
<dbReference type="InterPro" id="IPR002078">
    <property type="entry name" value="Sigma_54_int"/>
</dbReference>